<dbReference type="EMBL" id="CM009308">
    <property type="protein sequence ID" value="KAI9377200.1"/>
    <property type="molecule type" value="Genomic_DNA"/>
</dbReference>
<organism evidence="1 2">
    <name type="scientific">Populus trichocarpa</name>
    <name type="common">Western balsam poplar</name>
    <name type="synonym">Populus balsamifera subsp. trichocarpa</name>
    <dbReference type="NCBI Taxonomy" id="3694"/>
    <lineage>
        <taxon>Eukaryota</taxon>
        <taxon>Viridiplantae</taxon>
        <taxon>Streptophyta</taxon>
        <taxon>Embryophyta</taxon>
        <taxon>Tracheophyta</taxon>
        <taxon>Spermatophyta</taxon>
        <taxon>Magnoliopsida</taxon>
        <taxon>eudicotyledons</taxon>
        <taxon>Gunneridae</taxon>
        <taxon>Pentapetalae</taxon>
        <taxon>rosids</taxon>
        <taxon>fabids</taxon>
        <taxon>Malpighiales</taxon>
        <taxon>Salicaceae</taxon>
        <taxon>Saliceae</taxon>
        <taxon>Populus</taxon>
    </lineage>
</organism>
<name>A0ACC0RKX8_POPTR</name>
<keyword evidence="2" id="KW-1185">Reference proteome</keyword>
<evidence type="ECO:0000313" key="2">
    <source>
        <dbReference type="Proteomes" id="UP000006729"/>
    </source>
</evidence>
<sequence>MTRVLICCFGKGFNMSLQRVSGLQKTEKKGWCCRWYVKGEVAVFIVCGSMRVEEH</sequence>
<gene>
    <name evidence="1" type="ORF">POPTR_019G036450v4</name>
</gene>
<dbReference type="Proteomes" id="UP000006729">
    <property type="component" value="Chromosome 19"/>
</dbReference>
<proteinExistence type="predicted"/>
<evidence type="ECO:0000313" key="1">
    <source>
        <dbReference type="EMBL" id="KAI9377200.1"/>
    </source>
</evidence>
<accession>A0ACC0RKX8</accession>
<reference evidence="1 2" key="1">
    <citation type="journal article" date="2006" name="Science">
        <title>The genome of black cottonwood, Populus trichocarpa (Torr. &amp; Gray).</title>
        <authorList>
            <person name="Tuskan G.A."/>
            <person name="Difazio S."/>
            <person name="Jansson S."/>
            <person name="Bohlmann J."/>
            <person name="Grigoriev I."/>
            <person name="Hellsten U."/>
            <person name="Putnam N."/>
            <person name="Ralph S."/>
            <person name="Rombauts S."/>
            <person name="Salamov A."/>
            <person name="Schein J."/>
            <person name="Sterck L."/>
            <person name="Aerts A."/>
            <person name="Bhalerao R.R."/>
            <person name="Bhalerao R.P."/>
            <person name="Blaudez D."/>
            <person name="Boerjan W."/>
            <person name="Brun A."/>
            <person name="Brunner A."/>
            <person name="Busov V."/>
            <person name="Campbell M."/>
            <person name="Carlson J."/>
            <person name="Chalot M."/>
            <person name="Chapman J."/>
            <person name="Chen G.L."/>
            <person name="Cooper D."/>
            <person name="Coutinho P.M."/>
            <person name="Couturier J."/>
            <person name="Covert S."/>
            <person name="Cronk Q."/>
            <person name="Cunningham R."/>
            <person name="Davis J."/>
            <person name="Degroeve S."/>
            <person name="Dejardin A."/>
            <person name="Depamphilis C."/>
            <person name="Detter J."/>
            <person name="Dirks B."/>
            <person name="Dubchak I."/>
            <person name="Duplessis S."/>
            <person name="Ehlting J."/>
            <person name="Ellis B."/>
            <person name="Gendler K."/>
            <person name="Goodstein D."/>
            <person name="Gribskov M."/>
            <person name="Grimwood J."/>
            <person name="Groover A."/>
            <person name="Gunter L."/>
            <person name="Hamberger B."/>
            <person name="Heinze B."/>
            <person name="Helariutta Y."/>
            <person name="Henrissat B."/>
            <person name="Holligan D."/>
            <person name="Holt R."/>
            <person name="Huang W."/>
            <person name="Islam-Faridi N."/>
            <person name="Jones S."/>
            <person name="Jones-Rhoades M."/>
            <person name="Jorgensen R."/>
            <person name="Joshi C."/>
            <person name="Kangasjarvi J."/>
            <person name="Karlsson J."/>
            <person name="Kelleher C."/>
            <person name="Kirkpatrick R."/>
            <person name="Kirst M."/>
            <person name="Kohler A."/>
            <person name="Kalluri U."/>
            <person name="Larimer F."/>
            <person name="Leebens-Mack J."/>
            <person name="Leple J.C."/>
            <person name="Locascio P."/>
            <person name="Lou Y."/>
            <person name="Lucas S."/>
            <person name="Martin F."/>
            <person name="Montanini B."/>
            <person name="Napoli C."/>
            <person name="Nelson D.R."/>
            <person name="Nelson C."/>
            <person name="Nieminen K."/>
            <person name="Nilsson O."/>
            <person name="Pereda V."/>
            <person name="Peter G."/>
            <person name="Philippe R."/>
            <person name="Pilate G."/>
            <person name="Poliakov A."/>
            <person name="Razumovskaya J."/>
            <person name="Richardson P."/>
            <person name="Rinaldi C."/>
            <person name="Ritland K."/>
            <person name="Rouze P."/>
            <person name="Ryaboy D."/>
            <person name="Schmutz J."/>
            <person name="Schrader J."/>
            <person name="Segerman B."/>
            <person name="Shin H."/>
            <person name="Siddiqui A."/>
            <person name="Sterky F."/>
            <person name="Terry A."/>
            <person name="Tsai C.J."/>
            <person name="Uberbacher E."/>
            <person name="Unneberg P."/>
            <person name="Vahala J."/>
            <person name="Wall K."/>
            <person name="Wessler S."/>
            <person name="Yang G."/>
            <person name="Yin T."/>
            <person name="Douglas C."/>
            <person name="Marra M."/>
            <person name="Sandberg G."/>
            <person name="Van de Peer Y."/>
            <person name="Rokhsar D."/>
        </authorList>
    </citation>
    <scope>NUCLEOTIDE SEQUENCE [LARGE SCALE GENOMIC DNA]</scope>
    <source>
        <strain evidence="2">cv. Nisqually</strain>
    </source>
</reference>
<protein>
    <submittedName>
        <fullName evidence="1">Uncharacterized protein</fullName>
    </submittedName>
</protein>
<comment type="caution">
    <text evidence="1">The sequence shown here is derived from an EMBL/GenBank/DDBJ whole genome shotgun (WGS) entry which is preliminary data.</text>
</comment>